<feature type="domain" description="Transcriptional regulator HTH-type FeoC" evidence="1">
    <location>
        <begin position="6"/>
        <end position="74"/>
    </location>
</feature>
<organism evidence="2 3">
    <name type="scientific">Photobacterium iliopiscarium</name>
    <dbReference type="NCBI Taxonomy" id="56192"/>
    <lineage>
        <taxon>Bacteria</taxon>
        <taxon>Pseudomonadati</taxon>
        <taxon>Pseudomonadota</taxon>
        <taxon>Gammaproteobacteria</taxon>
        <taxon>Vibrionales</taxon>
        <taxon>Vibrionaceae</taxon>
        <taxon>Photobacterium</taxon>
    </lineage>
</organism>
<protein>
    <recommendedName>
        <fullName evidence="1">Transcriptional regulator HTH-type FeoC domain-containing protein</fullName>
    </recommendedName>
</protein>
<sequence>MSLMVTLIAVRNAVRTARSITLIQLIQQFDSEPQWLLTLLDDLIKRGKIERCEAMKTCSQECQGCKTTPPDVTYRWCNDKIIIVNI</sequence>
<dbReference type="Proteomes" id="UP000241954">
    <property type="component" value="Unassembled WGS sequence"/>
</dbReference>
<dbReference type="InterPro" id="IPR015102">
    <property type="entry name" value="Tscrpt_reg_HTH_FeoC"/>
</dbReference>
<proteinExistence type="predicted"/>
<comment type="caution">
    <text evidence="2">The sequence shown here is derived from an EMBL/GenBank/DDBJ whole genome shotgun (WGS) entry which is preliminary data.</text>
</comment>
<dbReference type="Pfam" id="PF09012">
    <property type="entry name" value="FeoC"/>
    <property type="match status" value="1"/>
</dbReference>
<reference evidence="2 3" key="1">
    <citation type="submission" date="2018-01" db="EMBL/GenBank/DDBJ databases">
        <title>Whole genome sequencing of Histamine producing bacteria.</title>
        <authorList>
            <person name="Butler K."/>
        </authorList>
    </citation>
    <scope>NUCLEOTIDE SEQUENCE [LARGE SCALE GENOMIC DNA]</scope>
    <source>
        <strain evidence="2 3">NCIMB 13481</strain>
    </source>
</reference>
<dbReference type="InterPro" id="IPR036388">
    <property type="entry name" value="WH-like_DNA-bd_sf"/>
</dbReference>
<evidence type="ECO:0000259" key="1">
    <source>
        <dbReference type="Pfam" id="PF09012"/>
    </source>
</evidence>
<dbReference type="Gene3D" id="1.10.10.10">
    <property type="entry name" value="Winged helix-like DNA-binding domain superfamily/Winged helix DNA-binding domain"/>
    <property type="match status" value="1"/>
</dbReference>
<dbReference type="EMBL" id="PYLW01000020">
    <property type="protein sequence ID" value="PSV93996.1"/>
    <property type="molecule type" value="Genomic_DNA"/>
</dbReference>
<dbReference type="AlphaFoldDB" id="A0A2T3MI40"/>
<dbReference type="SUPFAM" id="SSF46785">
    <property type="entry name" value="Winged helix' DNA-binding domain"/>
    <property type="match status" value="1"/>
</dbReference>
<gene>
    <name evidence="2" type="ORF">C9I88_15345</name>
</gene>
<evidence type="ECO:0000313" key="2">
    <source>
        <dbReference type="EMBL" id="PSV93996.1"/>
    </source>
</evidence>
<evidence type="ECO:0000313" key="3">
    <source>
        <dbReference type="Proteomes" id="UP000241954"/>
    </source>
</evidence>
<name>A0A2T3MI40_9GAMM</name>
<accession>A0A2T3MI40</accession>
<dbReference type="InterPro" id="IPR036390">
    <property type="entry name" value="WH_DNA-bd_sf"/>
</dbReference>